<dbReference type="Pfam" id="PF07155">
    <property type="entry name" value="ECF-ribofla_trS"/>
    <property type="match status" value="1"/>
</dbReference>
<evidence type="ECO:0000256" key="1">
    <source>
        <dbReference type="SAM" id="Phobius"/>
    </source>
</evidence>
<dbReference type="RefSeq" id="WP_245641357.1">
    <property type="nucleotide sequence ID" value="NZ_LOHZ01000039.1"/>
</dbReference>
<feature type="transmembrane region" description="Helical" evidence="1">
    <location>
        <begin position="111"/>
        <end position="132"/>
    </location>
</feature>
<evidence type="ECO:0000313" key="3">
    <source>
        <dbReference type="Proteomes" id="UP000075737"/>
    </source>
</evidence>
<accession>A0A162MB31</accession>
<feature type="transmembrane region" description="Helical" evidence="1">
    <location>
        <begin position="12"/>
        <end position="33"/>
    </location>
</feature>
<feature type="transmembrane region" description="Helical" evidence="1">
    <location>
        <begin position="144"/>
        <end position="166"/>
    </location>
</feature>
<evidence type="ECO:0000313" key="2">
    <source>
        <dbReference type="EMBL" id="KYO64928.1"/>
    </source>
</evidence>
<keyword evidence="1" id="KW-0812">Transmembrane</keyword>
<organism evidence="2 3">
    <name type="scientific">Thermovenabulum gondwanense</name>
    <dbReference type="NCBI Taxonomy" id="520767"/>
    <lineage>
        <taxon>Bacteria</taxon>
        <taxon>Bacillati</taxon>
        <taxon>Bacillota</taxon>
        <taxon>Clostridia</taxon>
        <taxon>Thermosediminibacterales</taxon>
        <taxon>Thermosediminibacteraceae</taxon>
        <taxon>Thermovenabulum</taxon>
    </lineage>
</organism>
<dbReference type="AlphaFoldDB" id="A0A162MB31"/>
<dbReference type="InterPro" id="IPR030949">
    <property type="entry name" value="ECF_S_folate_fam"/>
</dbReference>
<keyword evidence="1" id="KW-0472">Membrane</keyword>
<name>A0A162MB31_9FIRM</name>
<gene>
    <name evidence="2" type="primary">folT</name>
    <name evidence="2" type="ORF">ATZ99_17900</name>
</gene>
<dbReference type="InterPro" id="IPR009825">
    <property type="entry name" value="ECF_substrate-spec-like"/>
</dbReference>
<dbReference type="GO" id="GO:0016020">
    <property type="term" value="C:membrane"/>
    <property type="evidence" value="ECO:0007669"/>
    <property type="project" value="InterPro"/>
</dbReference>
<comment type="caution">
    <text evidence="2">The sequence shown here is derived from an EMBL/GenBank/DDBJ whole genome shotgun (WGS) entry which is preliminary data.</text>
</comment>
<dbReference type="PATRIC" id="fig|520767.4.peg.1908"/>
<keyword evidence="1" id="KW-1133">Transmembrane helix</keyword>
<dbReference type="EMBL" id="LOHZ01000039">
    <property type="protein sequence ID" value="KYO64928.1"/>
    <property type="molecule type" value="Genomic_DNA"/>
</dbReference>
<sequence length="181" mass="19723">MNKDSAARKITYMAMLIVLNIILTRIASIRIAIGNVEAIRIGFGGLPLIFGGILMGPMAGGIIGAVGDIVGYGINPMGPYMPHFTLTSALTGIIPALVLKIMKTKNYRFWEILFAIAVGQTVTSILLVPYFLNKLFGIPLIYKMTTAAITQAVNIPLYTLLIKILLKRINLSVAITREYKP</sequence>
<dbReference type="STRING" id="520767.ATZ99_17900"/>
<dbReference type="Gene3D" id="1.10.1760.20">
    <property type="match status" value="1"/>
</dbReference>
<feature type="transmembrane region" description="Helical" evidence="1">
    <location>
        <begin position="45"/>
        <end position="74"/>
    </location>
</feature>
<feature type="transmembrane region" description="Helical" evidence="1">
    <location>
        <begin position="80"/>
        <end position="99"/>
    </location>
</feature>
<proteinExistence type="predicted"/>
<dbReference type="Proteomes" id="UP000075737">
    <property type="component" value="Unassembled WGS sequence"/>
</dbReference>
<keyword evidence="3" id="KW-1185">Reference proteome</keyword>
<protein>
    <submittedName>
        <fullName evidence="2">Folate transporter FolT</fullName>
    </submittedName>
</protein>
<reference evidence="2 3" key="1">
    <citation type="submission" date="2015-12" db="EMBL/GenBank/DDBJ databases">
        <title>Draft genome of Thermovenabulum gondwanense isolated from a red thermophilic microbial mat colonisisng an outflow channel of a bore well.</title>
        <authorList>
            <person name="Patel B.K."/>
        </authorList>
    </citation>
    <scope>NUCLEOTIDE SEQUENCE [LARGE SCALE GENOMIC DNA]</scope>
    <source>
        <strain evidence="2 3">R270</strain>
    </source>
</reference>
<dbReference type="NCBIfam" id="TIGR04518">
    <property type="entry name" value="ECF_S_folT_fam"/>
    <property type="match status" value="1"/>
</dbReference>